<organism evidence="1 2">
    <name type="scientific">Thermomonas fusca</name>
    <dbReference type="NCBI Taxonomy" id="215690"/>
    <lineage>
        <taxon>Bacteria</taxon>
        <taxon>Pseudomonadati</taxon>
        <taxon>Pseudomonadota</taxon>
        <taxon>Gammaproteobacteria</taxon>
        <taxon>Lysobacterales</taxon>
        <taxon>Lysobacteraceae</taxon>
        <taxon>Thermomonas</taxon>
    </lineage>
</organism>
<dbReference type="EMBL" id="SROY01000003">
    <property type="protein sequence ID" value="TLX21556.1"/>
    <property type="molecule type" value="Genomic_DNA"/>
</dbReference>
<proteinExistence type="predicted"/>
<dbReference type="RefSeq" id="WP_138348834.1">
    <property type="nucleotide sequence ID" value="NZ_SROY01000003.1"/>
</dbReference>
<dbReference type="Proteomes" id="UP000308508">
    <property type="component" value="Unassembled WGS sequence"/>
</dbReference>
<accession>A0A5R9PE93</accession>
<protein>
    <submittedName>
        <fullName evidence="1">Uncharacterized protein</fullName>
    </submittedName>
</protein>
<gene>
    <name evidence="1" type="ORF">E5S66_08470</name>
</gene>
<evidence type="ECO:0000313" key="2">
    <source>
        <dbReference type="Proteomes" id="UP000308508"/>
    </source>
</evidence>
<sequence>MVELFDNDETGYLKWVQANPHGFVANVDRAGSVPQYPMVHAATHGSMSSPKIGNFTTGDYVKFCGTDLSALEQYSQTKYGRSLTRCSHCM</sequence>
<evidence type="ECO:0000313" key="1">
    <source>
        <dbReference type="EMBL" id="TLX21556.1"/>
    </source>
</evidence>
<reference evidence="1 2" key="1">
    <citation type="submission" date="2019-04" db="EMBL/GenBank/DDBJ databases">
        <authorList>
            <person name="Grouzdev D.S."/>
            <person name="Nazina T.N."/>
        </authorList>
    </citation>
    <scope>NUCLEOTIDE SEQUENCE [LARGE SCALE GENOMIC DNA]</scope>
    <source>
        <strain evidence="1 2">SHC 3-19</strain>
    </source>
</reference>
<name>A0A5R9PE93_9GAMM</name>
<keyword evidence="2" id="KW-1185">Reference proteome</keyword>
<comment type="caution">
    <text evidence="1">The sequence shown here is derived from an EMBL/GenBank/DDBJ whole genome shotgun (WGS) entry which is preliminary data.</text>
</comment>
<dbReference type="AlphaFoldDB" id="A0A5R9PE93"/>